<feature type="transmembrane region" description="Helical" evidence="1">
    <location>
        <begin position="36"/>
        <end position="53"/>
    </location>
</feature>
<dbReference type="KEGG" id="paa:Paes_0413"/>
<evidence type="ECO:0000313" key="3">
    <source>
        <dbReference type="Proteomes" id="UP000002725"/>
    </source>
</evidence>
<protein>
    <submittedName>
        <fullName evidence="2">Uncharacterized protein</fullName>
    </submittedName>
</protein>
<dbReference type="EMBL" id="CP001108">
    <property type="protein sequence ID" value="ACF45470.1"/>
    <property type="molecule type" value="Genomic_DNA"/>
</dbReference>
<dbReference type="RefSeq" id="WP_012505007.1">
    <property type="nucleotide sequence ID" value="NC_011059.1"/>
</dbReference>
<reference evidence="2" key="1">
    <citation type="submission" date="2008-06" db="EMBL/GenBank/DDBJ databases">
        <title>Complete sequence of chromosome of Prosthecochloris aestuarii DSM 271.</title>
        <authorList>
            <consortium name="US DOE Joint Genome Institute"/>
            <person name="Lucas S."/>
            <person name="Copeland A."/>
            <person name="Lapidus A."/>
            <person name="Glavina del Rio T."/>
            <person name="Dalin E."/>
            <person name="Tice H."/>
            <person name="Bruce D."/>
            <person name="Goodwin L."/>
            <person name="Pitluck S."/>
            <person name="Schmutz J."/>
            <person name="Larimer F."/>
            <person name="Land M."/>
            <person name="Hauser L."/>
            <person name="Kyrpides N."/>
            <person name="Anderson I."/>
            <person name="Liu Z."/>
            <person name="Li T."/>
            <person name="Zhao F."/>
            <person name="Overmann J."/>
            <person name="Bryant D.A."/>
            <person name="Richardson P."/>
        </authorList>
    </citation>
    <scope>NUCLEOTIDE SEQUENCE [LARGE SCALE GENOMIC DNA]</scope>
    <source>
        <strain evidence="2">DSM 271</strain>
    </source>
</reference>
<evidence type="ECO:0000256" key="1">
    <source>
        <dbReference type="SAM" id="Phobius"/>
    </source>
</evidence>
<evidence type="ECO:0000313" key="2">
    <source>
        <dbReference type="EMBL" id="ACF45470.1"/>
    </source>
</evidence>
<gene>
    <name evidence="2" type="ordered locus">Paes_0413</name>
</gene>
<dbReference type="AlphaFoldDB" id="B4S4X2"/>
<name>B4S4X2_PROA2</name>
<keyword evidence="1" id="KW-0812">Transmembrane</keyword>
<proteinExistence type="predicted"/>
<keyword evidence="3" id="KW-1185">Reference proteome</keyword>
<feature type="transmembrane region" description="Helical" evidence="1">
    <location>
        <begin position="12"/>
        <end position="29"/>
    </location>
</feature>
<dbReference type="HOGENOM" id="CLU_182838_0_0_10"/>
<keyword evidence="1" id="KW-1133">Transmembrane helix</keyword>
<sequence>MEQIVSFLVENPLYLAGAVVIAVIILLVTLKKLLRLAIVVAAVFILYVAYLYLTGSDASQSVLALESFFREGIRFVAEYLKNLGN</sequence>
<accession>B4S4X2</accession>
<dbReference type="eggNOG" id="ENOG502ZK50">
    <property type="taxonomic scope" value="Bacteria"/>
</dbReference>
<dbReference type="STRING" id="290512.Paes_0413"/>
<organism evidence="2 3">
    <name type="scientific">Prosthecochloris aestuarii (strain DSM 271 / SK 413)</name>
    <dbReference type="NCBI Taxonomy" id="290512"/>
    <lineage>
        <taxon>Bacteria</taxon>
        <taxon>Pseudomonadati</taxon>
        <taxon>Chlorobiota</taxon>
        <taxon>Chlorobiia</taxon>
        <taxon>Chlorobiales</taxon>
        <taxon>Chlorobiaceae</taxon>
        <taxon>Prosthecochloris</taxon>
    </lineage>
</organism>
<keyword evidence="1" id="KW-0472">Membrane</keyword>
<dbReference type="Proteomes" id="UP000002725">
    <property type="component" value="Chromosome"/>
</dbReference>